<feature type="non-terminal residue" evidence="1">
    <location>
        <position position="41"/>
    </location>
</feature>
<sequence length="41" mass="4942">EVEERWCQNFSKITELDKEDRYPLLIGQIVQANLPTLYMKE</sequence>
<gene>
    <name evidence="1" type="ORF">FCALED_LOCUS13171</name>
</gene>
<evidence type="ECO:0000313" key="1">
    <source>
        <dbReference type="EMBL" id="CAG8695014.1"/>
    </source>
</evidence>
<reference evidence="1" key="1">
    <citation type="submission" date="2021-06" db="EMBL/GenBank/DDBJ databases">
        <authorList>
            <person name="Kallberg Y."/>
            <person name="Tangrot J."/>
            <person name="Rosling A."/>
        </authorList>
    </citation>
    <scope>NUCLEOTIDE SEQUENCE</scope>
    <source>
        <strain evidence="1">UK204</strain>
    </source>
</reference>
<dbReference type="Proteomes" id="UP000789570">
    <property type="component" value="Unassembled WGS sequence"/>
</dbReference>
<name>A0A9N9ETY3_9GLOM</name>
<accession>A0A9N9ETY3</accession>
<dbReference type="EMBL" id="CAJVPQ010007279">
    <property type="protein sequence ID" value="CAG8695014.1"/>
    <property type="molecule type" value="Genomic_DNA"/>
</dbReference>
<comment type="caution">
    <text evidence="1">The sequence shown here is derived from an EMBL/GenBank/DDBJ whole genome shotgun (WGS) entry which is preliminary data.</text>
</comment>
<evidence type="ECO:0000313" key="2">
    <source>
        <dbReference type="Proteomes" id="UP000789570"/>
    </source>
</evidence>
<proteinExistence type="predicted"/>
<organism evidence="1 2">
    <name type="scientific">Funneliformis caledonium</name>
    <dbReference type="NCBI Taxonomy" id="1117310"/>
    <lineage>
        <taxon>Eukaryota</taxon>
        <taxon>Fungi</taxon>
        <taxon>Fungi incertae sedis</taxon>
        <taxon>Mucoromycota</taxon>
        <taxon>Glomeromycotina</taxon>
        <taxon>Glomeromycetes</taxon>
        <taxon>Glomerales</taxon>
        <taxon>Glomeraceae</taxon>
        <taxon>Funneliformis</taxon>
    </lineage>
</organism>
<keyword evidence="2" id="KW-1185">Reference proteome</keyword>
<dbReference type="AlphaFoldDB" id="A0A9N9ETY3"/>
<protein>
    <submittedName>
        <fullName evidence="1">6339_t:CDS:1</fullName>
    </submittedName>
</protein>